<gene>
    <name evidence="5" type="ORF">RFI_15994</name>
</gene>
<keyword evidence="2" id="KW-0378">Hydrolase</keyword>
<sequence length="338" mass="39037">MPRGENIGFIIPTPVIDHFLGDINKFGTYKGFCRLGANYQPLTDTYCVHEFFGMDKHTRKPPLGGILITKIHEHTPASGKLQPYDIVTQIDGRDVSNDGMTKFQDDGCVAMEHWITEKFEDDVLPLQVFRQGKFQSIEVQMKVCELVVPVHRFEKHSSYYIFGGCVFIPLTQPYLHTWGETWYQDAPRDLLSAAFKGDIADPLNVSELVIVSTVLPHTINMGCSLSVCLFGDVEIRSLSHLKQVLESHVLNGDKLIDFYFKEGAMMVLPVQQNNRQIYFYTTRIVPFCLFKKYFAHFFFFFLMNRPEFEQKLNDIYEQFFKREESDKKPTLQPLADAE</sequence>
<feature type="domain" description="Protease Do-like PDZ" evidence="4">
    <location>
        <begin position="148"/>
        <end position="273"/>
    </location>
</feature>
<accession>X6N4J0</accession>
<evidence type="ECO:0000256" key="2">
    <source>
        <dbReference type="ARBA" id="ARBA00022801"/>
    </source>
</evidence>
<dbReference type="AlphaFoldDB" id="X6N4J0"/>
<evidence type="ECO:0000259" key="4">
    <source>
        <dbReference type="Pfam" id="PF17815"/>
    </source>
</evidence>
<organism evidence="5 6">
    <name type="scientific">Reticulomyxa filosa</name>
    <dbReference type="NCBI Taxonomy" id="46433"/>
    <lineage>
        <taxon>Eukaryota</taxon>
        <taxon>Sar</taxon>
        <taxon>Rhizaria</taxon>
        <taxon>Retaria</taxon>
        <taxon>Foraminifera</taxon>
        <taxon>Monothalamids</taxon>
        <taxon>Reticulomyxidae</taxon>
        <taxon>Reticulomyxa</taxon>
    </lineage>
</organism>
<dbReference type="PANTHER" id="PTHR45980:SF9">
    <property type="entry name" value="PROTEASE DO-LIKE 10, MITOCHONDRIAL-RELATED"/>
    <property type="match status" value="1"/>
</dbReference>
<dbReference type="PANTHER" id="PTHR45980">
    <property type="match status" value="1"/>
</dbReference>
<protein>
    <recommendedName>
        <fullName evidence="4">Protease Do-like PDZ domain-containing protein</fullName>
    </recommendedName>
</protein>
<dbReference type="GO" id="GO:0006508">
    <property type="term" value="P:proteolysis"/>
    <property type="evidence" value="ECO:0007669"/>
    <property type="project" value="UniProtKB-KW"/>
</dbReference>
<reference evidence="5 6" key="1">
    <citation type="journal article" date="2013" name="Curr. Biol.">
        <title>The Genome of the Foraminiferan Reticulomyxa filosa.</title>
        <authorList>
            <person name="Glockner G."/>
            <person name="Hulsmann N."/>
            <person name="Schleicher M."/>
            <person name="Noegel A.A."/>
            <person name="Eichinger L."/>
            <person name="Gallinger C."/>
            <person name="Pawlowski J."/>
            <person name="Sierra R."/>
            <person name="Euteneuer U."/>
            <person name="Pillet L."/>
            <person name="Moustafa A."/>
            <person name="Platzer M."/>
            <person name="Groth M."/>
            <person name="Szafranski K."/>
            <person name="Schliwa M."/>
        </authorList>
    </citation>
    <scope>NUCLEOTIDE SEQUENCE [LARGE SCALE GENOMIC DNA]</scope>
</reference>
<keyword evidence="3" id="KW-0720">Serine protease</keyword>
<dbReference type="GO" id="GO:0004252">
    <property type="term" value="F:serine-type endopeptidase activity"/>
    <property type="evidence" value="ECO:0007669"/>
    <property type="project" value="TreeGrafter"/>
</dbReference>
<dbReference type="InterPro" id="IPR046449">
    <property type="entry name" value="DEGP_PDZ_sf"/>
</dbReference>
<dbReference type="Pfam" id="PF17815">
    <property type="entry name" value="PDZ_3"/>
    <property type="match status" value="1"/>
</dbReference>
<evidence type="ECO:0000256" key="1">
    <source>
        <dbReference type="ARBA" id="ARBA00022670"/>
    </source>
</evidence>
<comment type="caution">
    <text evidence="5">The sequence shown here is derived from an EMBL/GenBank/DDBJ whole genome shotgun (WGS) entry which is preliminary data.</text>
</comment>
<evidence type="ECO:0000313" key="5">
    <source>
        <dbReference type="EMBL" id="ETO21210.1"/>
    </source>
</evidence>
<keyword evidence="1" id="KW-0645">Protease</keyword>
<dbReference type="OrthoDB" id="4217619at2759"/>
<dbReference type="EMBL" id="ASPP01011849">
    <property type="protein sequence ID" value="ETO21210.1"/>
    <property type="molecule type" value="Genomic_DNA"/>
</dbReference>
<proteinExistence type="predicted"/>
<dbReference type="Gene3D" id="3.20.190.20">
    <property type="match status" value="1"/>
</dbReference>
<dbReference type="InterPro" id="IPR041517">
    <property type="entry name" value="DEGP_PDZ"/>
</dbReference>
<name>X6N4J0_RETFI</name>
<dbReference type="InterPro" id="IPR036034">
    <property type="entry name" value="PDZ_sf"/>
</dbReference>
<evidence type="ECO:0000256" key="3">
    <source>
        <dbReference type="ARBA" id="ARBA00022825"/>
    </source>
</evidence>
<dbReference type="Proteomes" id="UP000023152">
    <property type="component" value="Unassembled WGS sequence"/>
</dbReference>
<keyword evidence="6" id="KW-1185">Reference proteome</keyword>
<evidence type="ECO:0000313" key="6">
    <source>
        <dbReference type="Proteomes" id="UP000023152"/>
    </source>
</evidence>
<dbReference type="SUPFAM" id="SSF50156">
    <property type="entry name" value="PDZ domain-like"/>
    <property type="match status" value="1"/>
</dbReference>
<dbReference type="Gene3D" id="2.30.42.10">
    <property type="match status" value="1"/>
</dbReference>